<sequence>MSPAKSSSSSSPSSRSSAGSSPQSPVSPTRNALILRWLGVAAIAATWLILVFARPTEWESVGSTAALFTMGGYLLGTVLLLISTVPYIPARTLAIIPVALVLNILVGQIIGASGIPLYLDAVGTVLIAALAGPYAGLATGALSNLIWALLTPAALPFAAGSAAVGWMSGVAIHKFGAFRQLWRLIVSGAIVGIIAGAIAAPVAAFVYGGTAGVGTGAVVSLFREMGQSLLASVTLQSFISDPLDKILVLLIVWAAWKALPKRTLRQLLPPQHRDEAEHS</sequence>
<comment type="caution">
    <text evidence="3">The sequence shown here is derived from an EMBL/GenBank/DDBJ whole genome shotgun (WGS) entry which is preliminary data.</text>
</comment>
<dbReference type="AlphaFoldDB" id="A0AAP4F6Y0"/>
<organism evidence="3 4">
    <name type="scientific">Corynebacterium pseudodiphtheriticum</name>
    <dbReference type="NCBI Taxonomy" id="37637"/>
    <lineage>
        <taxon>Bacteria</taxon>
        <taxon>Bacillati</taxon>
        <taxon>Actinomycetota</taxon>
        <taxon>Actinomycetes</taxon>
        <taxon>Mycobacteriales</taxon>
        <taxon>Corynebacteriaceae</taxon>
        <taxon>Corynebacterium</taxon>
    </lineage>
</organism>
<evidence type="ECO:0000256" key="2">
    <source>
        <dbReference type="SAM" id="Phobius"/>
    </source>
</evidence>
<protein>
    <submittedName>
        <fullName evidence="3">ECF transporter S component</fullName>
    </submittedName>
</protein>
<reference evidence="3" key="1">
    <citation type="submission" date="2023-05" db="EMBL/GenBank/DDBJ databases">
        <title>Metabolic capabilities are highly conserved among human nasal-associated Corynebacterium species in pangenomic analyses.</title>
        <authorList>
            <person name="Tran T.H."/>
            <person name="Roberts A.Q."/>
            <person name="Escapa I.F."/>
            <person name="Gao W."/>
            <person name="Conlan S."/>
            <person name="Kong H."/>
            <person name="Segre J.A."/>
            <person name="Kelly M.S."/>
            <person name="Lemon K.P."/>
        </authorList>
    </citation>
    <scope>NUCLEOTIDE SEQUENCE</scope>
    <source>
        <strain evidence="3">KPL2773</strain>
    </source>
</reference>
<feature type="transmembrane region" description="Helical" evidence="2">
    <location>
        <begin position="34"/>
        <end position="53"/>
    </location>
</feature>
<feature type="transmembrane region" description="Helical" evidence="2">
    <location>
        <begin position="153"/>
        <end position="172"/>
    </location>
</feature>
<accession>A0AAP4F6Y0</accession>
<keyword evidence="2" id="KW-0812">Transmembrane</keyword>
<feature type="region of interest" description="Disordered" evidence="1">
    <location>
        <begin position="1"/>
        <end position="27"/>
    </location>
</feature>
<dbReference type="Proteomes" id="UP001224412">
    <property type="component" value="Unassembled WGS sequence"/>
</dbReference>
<feature type="transmembrane region" description="Helical" evidence="2">
    <location>
        <begin position="126"/>
        <end position="147"/>
    </location>
</feature>
<gene>
    <name evidence="3" type="ORF">QPX42_09960</name>
</gene>
<feature type="transmembrane region" description="Helical" evidence="2">
    <location>
        <begin position="94"/>
        <end position="119"/>
    </location>
</feature>
<feature type="transmembrane region" description="Helical" evidence="2">
    <location>
        <begin position="184"/>
        <end position="209"/>
    </location>
</feature>
<proteinExistence type="predicted"/>
<evidence type="ECO:0000313" key="4">
    <source>
        <dbReference type="Proteomes" id="UP001224412"/>
    </source>
</evidence>
<keyword evidence="2" id="KW-1133">Transmembrane helix</keyword>
<evidence type="ECO:0000256" key="1">
    <source>
        <dbReference type="SAM" id="MobiDB-lite"/>
    </source>
</evidence>
<feature type="transmembrane region" description="Helical" evidence="2">
    <location>
        <begin position="65"/>
        <end position="88"/>
    </location>
</feature>
<name>A0AAP4F6Y0_9CORY</name>
<dbReference type="Gene3D" id="1.10.1760.20">
    <property type="match status" value="1"/>
</dbReference>
<dbReference type="RefSeq" id="WP_238633882.1">
    <property type="nucleotide sequence ID" value="NZ_JASNVH010000019.1"/>
</dbReference>
<dbReference type="EMBL" id="JASNVH010000019">
    <property type="protein sequence ID" value="MDK4307858.1"/>
    <property type="molecule type" value="Genomic_DNA"/>
</dbReference>
<keyword evidence="2" id="KW-0472">Membrane</keyword>
<evidence type="ECO:0000313" key="3">
    <source>
        <dbReference type="EMBL" id="MDK4307858.1"/>
    </source>
</evidence>